<name>A0A8J6M5G4_9FIRM</name>
<dbReference type="GO" id="GO:0006281">
    <property type="term" value="P:DNA repair"/>
    <property type="evidence" value="ECO:0007669"/>
    <property type="project" value="TreeGrafter"/>
</dbReference>
<dbReference type="InterPro" id="IPR023198">
    <property type="entry name" value="PGP-like_dom2"/>
</dbReference>
<dbReference type="SFLD" id="SFLDG01129">
    <property type="entry name" value="C1.5:_HAD__Beta-PGM__Phosphata"/>
    <property type="match status" value="1"/>
</dbReference>
<keyword evidence="1" id="KW-0378">Hydrolase</keyword>
<dbReference type="InterPro" id="IPR041492">
    <property type="entry name" value="HAD_2"/>
</dbReference>
<dbReference type="Pfam" id="PF13419">
    <property type="entry name" value="HAD_2"/>
    <property type="match status" value="1"/>
</dbReference>
<dbReference type="InterPro" id="IPR006439">
    <property type="entry name" value="HAD-SF_hydro_IA"/>
</dbReference>
<dbReference type="InterPro" id="IPR023214">
    <property type="entry name" value="HAD_sf"/>
</dbReference>
<evidence type="ECO:0000313" key="2">
    <source>
        <dbReference type="Proteomes" id="UP000602260"/>
    </source>
</evidence>
<dbReference type="RefSeq" id="WP_186879184.1">
    <property type="nucleotide sequence ID" value="NZ_JACOPN010000009.1"/>
</dbReference>
<evidence type="ECO:0000313" key="1">
    <source>
        <dbReference type="EMBL" id="MBC5718067.1"/>
    </source>
</evidence>
<reference evidence="1" key="1">
    <citation type="submission" date="2020-08" db="EMBL/GenBank/DDBJ databases">
        <title>Genome public.</title>
        <authorList>
            <person name="Liu C."/>
            <person name="Sun Q."/>
        </authorList>
    </citation>
    <scope>NUCLEOTIDE SEQUENCE</scope>
    <source>
        <strain evidence="1">BX5</strain>
    </source>
</reference>
<dbReference type="NCBIfam" id="TIGR01549">
    <property type="entry name" value="HAD-SF-IA-v1"/>
    <property type="match status" value="1"/>
</dbReference>
<dbReference type="GO" id="GO:0008967">
    <property type="term" value="F:phosphoglycolate phosphatase activity"/>
    <property type="evidence" value="ECO:0007669"/>
    <property type="project" value="TreeGrafter"/>
</dbReference>
<keyword evidence="2" id="KW-1185">Reference proteome</keyword>
<dbReference type="PANTHER" id="PTHR43434:SF1">
    <property type="entry name" value="PHOSPHOGLYCOLATE PHOSPHATASE"/>
    <property type="match status" value="1"/>
</dbReference>
<dbReference type="Gene3D" id="1.10.150.240">
    <property type="entry name" value="Putative phosphatase, domain 2"/>
    <property type="match status" value="1"/>
</dbReference>
<sequence length="217" mass="24218">MQPYRAVCFDFDYTLADATDSIVAGFQHGFTQMGWPAPDRETVRGTIGYLLEDAYTMLTGDSDPVRRAQFRPLFLEVAKERQRRETVLFPGAEELLRALHSRGVKTAIVSTKRGDTIQYIMERCKLMDQLEFVIGSEDVHAPKPDPQGLNMALERMGLSPKELLFCGDTVLDAGAAKNAGCPFCAVLNGTTPAEDFADFRPVHIAPDLFELRQWLEG</sequence>
<dbReference type="EMBL" id="JACOPN010000009">
    <property type="protein sequence ID" value="MBC5718067.1"/>
    <property type="molecule type" value="Genomic_DNA"/>
</dbReference>
<dbReference type="NCBIfam" id="TIGR01509">
    <property type="entry name" value="HAD-SF-IA-v3"/>
    <property type="match status" value="1"/>
</dbReference>
<dbReference type="InterPro" id="IPR050155">
    <property type="entry name" value="HAD-like_hydrolase_sf"/>
</dbReference>
<comment type="caution">
    <text evidence="1">The sequence shown here is derived from an EMBL/GenBank/DDBJ whole genome shotgun (WGS) entry which is preliminary data.</text>
</comment>
<proteinExistence type="predicted"/>
<accession>A0A8J6M5G4</accession>
<dbReference type="SFLD" id="SFLDG01135">
    <property type="entry name" value="C1.5.6:_HAD__Beta-PGM__Phospha"/>
    <property type="match status" value="1"/>
</dbReference>
<dbReference type="SUPFAM" id="SSF56784">
    <property type="entry name" value="HAD-like"/>
    <property type="match status" value="1"/>
</dbReference>
<dbReference type="AlphaFoldDB" id="A0A8J6M5G4"/>
<dbReference type="InterPro" id="IPR036412">
    <property type="entry name" value="HAD-like_sf"/>
</dbReference>
<protein>
    <submittedName>
        <fullName evidence="1">HAD family hydrolase</fullName>
    </submittedName>
</protein>
<dbReference type="Proteomes" id="UP000602260">
    <property type="component" value="Unassembled WGS sequence"/>
</dbReference>
<dbReference type="PRINTS" id="PR00413">
    <property type="entry name" value="HADHALOGNASE"/>
</dbReference>
<dbReference type="PANTHER" id="PTHR43434">
    <property type="entry name" value="PHOSPHOGLYCOLATE PHOSPHATASE"/>
    <property type="match status" value="1"/>
</dbReference>
<dbReference type="SFLD" id="SFLDS00003">
    <property type="entry name" value="Haloacid_Dehalogenase"/>
    <property type="match status" value="1"/>
</dbReference>
<gene>
    <name evidence="1" type="ORF">H8S55_12200</name>
</gene>
<dbReference type="Gene3D" id="3.40.50.1000">
    <property type="entry name" value="HAD superfamily/HAD-like"/>
    <property type="match status" value="1"/>
</dbReference>
<organism evidence="1 2">
    <name type="scientific">Flintibacter faecis</name>
    <dbReference type="NCBI Taxonomy" id="2763047"/>
    <lineage>
        <taxon>Bacteria</taxon>
        <taxon>Bacillati</taxon>
        <taxon>Bacillota</taxon>
        <taxon>Clostridia</taxon>
        <taxon>Eubacteriales</taxon>
        <taxon>Flintibacter</taxon>
    </lineage>
</organism>